<sequence>MAQYYNFVTNASGTLTLEEVQRICSVEGQSVQLVVEDINNGGNGSQQFLTYTTAPQNTGQAIFSQQI</sequence>
<organism evidence="1">
    <name type="scientific">Apis cerana</name>
    <name type="common">Indian honeybee</name>
    <dbReference type="NCBI Taxonomy" id="7461"/>
    <lineage>
        <taxon>Eukaryota</taxon>
        <taxon>Metazoa</taxon>
        <taxon>Ecdysozoa</taxon>
        <taxon>Arthropoda</taxon>
        <taxon>Hexapoda</taxon>
        <taxon>Insecta</taxon>
        <taxon>Pterygota</taxon>
        <taxon>Neoptera</taxon>
        <taxon>Endopterygota</taxon>
        <taxon>Hymenoptera</taxon>
        <taxon>Apocrita</taxon>
        <taxon>Aculeata</taxon>
        <taxon>Apoidea</taxon>
        <taxon>Anthophila</taxon>
        <taxon>Apidae</taxon>
        <taxon>Apis</taxon>
    </lineage>
</organism>
<protein>
    <submittedName>
        <fullName evidence="1">Sentrin/sumo-specific protease senp7</fullName>
    </submittedName>
</protein>
<reference evidence="1" key="1">
    <citation type="submission" date="2011-11" db="EMBL/GenBank/DDBJ databases">
        <title>Decoding the brain transcriptome of the Eastern honeybee (Apis cerana) based on pyrosequencing.</title>
        <authorList>
            <person name="Sun L."/>
            <person name="Zheng H."/>
            <person name="Wang Y."/>
            <person name="Xie X."/>
            <person name="Zhu Y."/>
            <person name="Gu W."/>
            <person name="Wang S."/>
        </authorList>
    </citation>
    <scope>NUCLEOTIDE SEQUENCE</scope>
    <source>
        <tissue evidence="1">Brain</tissue>
    </source>
</reference>
<keyword evidence="1" id="KW-0645">Protease</keyword>
<name>V9I9K3_APICE</name>
<dbReference type="GO" id="GO:0006508">
    <property type="term" value="P:proteolysis"/>
    <property type="evidence" value="ECO:0007669"/>
    <property type="project" value="UniProtKB-KW"/>
</dbReference>
<dbReference type="AlphaFoldDB" id="V9I9K3"/>
<accession>V9I9K3</accession>
<proteinExistence type="evidence at transcript level"/>
<dbReference type="GO" id="GO:0008233">
    <property type="term" value="F:peptidase activity"/>
    <property type="evidence" value="ECO:0007669"/>
    <property type="project" value="UniProtKB-KW"/>
</dbReference>
<evidence type="ECO:0000313" key="1">
    <source>
        <dbReference type="EMBL" id="AEY57793.1"/>
    </source>
</evidence>
<dbReference type="EMBL" id="JR037497">
    <property type="protein sequence ID" value="AEY57793.1"/>
    <property type="molecule type" value="mRNA"/>
</dbReference>
<keyword evidence="1" id="KW-0378">Hydrolase</keyword>
<gene>
    <name evidence="1" type="ORF">ACCB00410.2</name>
</gene>